<dbReference type="AlphaFoldDB" id="A0A9Q3GDI4"/>
<dbReference type="InterPro" id="IPR050951">
    <property type="entry name" value="Retrovirus_Pol_polyprotein"/>
</dbReference>
<protein>
    <recommendedName>
        <fullName evidence="2">Integrase catalytic domain-containing protein</fullName>
    </recommendedName>
</protein>
<dbReference type="GO" id="GO:0003723">
    <property type="term" value="F:RNA binding"/>
    <property type="evidence" value="ECO:0007669"/>
    <property type="project" value="UniProtKB-KW"/>
</dbReference>
<dbReference type="Gene3D" id="3.30.420.10">
    <property type="entry name" value="Ribonuclease H-like superfamily/Ribonuclease H"/>
    <property type="match status" value="1"/>
</dbReference>
<dbReference type="Proteomes" id="UP000765509">
    <property type="component" value="Unassembled WGS sequence"/>
</dbReference>
<keyword evidence="1" id="KW-0694">RNA-binding</keyword>
<dbReference type="EMBL" id="AVOT02000606">
    <property type="protein sequence ID" value="MBW0463673.1"/>
    <property type="molecule type" value="Genomic_DNA"/>
</dbReference>
<dbReference type="GO" id="GO:0015074">
    <property type="term" value="P:DNA integration"/>
    <property type="evidence" value="ECO:0007669"/>
    <property type="project" value="InterPro"/>
</dbReference>
<dbReference type="InterPro" id="IPR036397">
    <property type="entry name" value="RNaseH_sf"/>
</dbReference>
<evidence type="ECO:0000259" key="2">
    <source>
        <dbReference type="PROSITE" id="PS50994"/>
    </source>
</evidence>
<organism evidence="3 4">
    <name type="scientific">Austropuccinia psidii MF-1</name>
    <dbReference type="NCBI Taxonomy" id="1389203"/>
    <lineage>
        <taxon>Eukaryota</taxon>
        <taxon>Fungi</taxon>
        <taxon>Dikarya</taxon>
        <taxon>Basidiomycota</taxon>
        <taxon>Pucciniomycotina</taxon>
        <taxon>Pucciniomycetes</taxon>
        <taxon>Pucciniales</taxon>
        <taxon>Sphaerophragmiaceae</taxon>
        <taxon>Austropuccinia</taxon>
    </lineage>
</organism>
<sequence>MAWVKGLVPGGRENFNACLVIVDRYSKSVKCLACHKEETDMDTAFLFWNNIISTCVIPETIINDRDPKLTSEFWINLYDMLGTKHVFYTAYHPQTDSLAERMIQIMEDIIRKVCPYVMEYKDH</sequence>
<proteinExistence type="predicted"/>
<dbReference type="PANTHER" id="PTHR37984">
    <property type="entry name" value="PROTEIN CBG26694"/>
    <property type="match status" value="1"/>
</dbReference>
<reference evidence="3" key="1">
    <citation type="submission" date="2021-03" db="EMBL/GenBank/DDBJ databases">
        <title>Draft genome sequence of rust myrtle Austropuccinia psidii MF-1, a brazilian biotype.</title>
        <authorList>
            <person name="Quecine M.C."/>
            <person name="Pachon D.M.R."/>
            <person name="Bonatelli M.L."/>
            <person name="Correr F.H."/>
            <person name="Franceschini L.M."/>
            <person name="Leite T.F."/>
            <person name="Margarido G.R.A."/>
            <person name="Almeida C.A."/>
            <person name="Ferrarezi J.A."/>
            <person name="Labate C.A."/>
        </authorList>
    </citation>
    <scope>NUCLEOTIDE SEQUENCE</scope>
    <source>
        <strain evidence="3">MF-1</strain>
    </source>
</reference>
<evidence type="ECO:0000256" key="1">
    <source>
        <dbReference type="ARBA" id="ARBA00022884"/>
    </source>
</evidence>
<accession>A0A9Q3GDI4</accession>
<dbReference type="SUPFAM" id="SSF53098">
    <property type="entry name" value="Ribonuclease H-like"/>
    <property type="match status" value="1"/>
</dbReference>
<name>A0A9Q3GDI4_9BASI</name>
<dbReference type="InterPro" id="IPR001584">
    <property type="entry name" value="Integrase_cat-core"/>
</dbReference>
<keyword evidence="4" id="KW-1185">Reference proteome</keyword>
<dbReference type="OrthoDB" id="3227343at2759"/>
<dbReference type="InterPro" id="IPR012337">
    <property type="entry name" value="RNaseH-like_sf"/>
</dbReference>
<comment type="caution">
    <text evidence="3">The sequence shown here is derived from an EMBL/GenBank/DDBJ whole genome shotgun (WGS) entry which is preliminary data.</text>
</comment>
<feature type="domain" description="Integrase catalytic" evidence="2">
    <location>
        <begin position="1"/>
        <end position="123"/>
    </location>
</feature>
<dbReference type="GO" id="GO:0005634">
    <property type="term" value="C:nucleus"/>
    <property type="evidence" value="ECO:0007669"/>
    <property type="project" value="UniProtKB-ARBA"/>
</dbReference>
<gene>
    <name evidence="3" type="ORF">O181_003388</name>
</gene>
<evidence type="ECO:0000313" key="3">
    <source>
        <dbReference type="EMBL" id="MBW0463673.1"/>
    </source>
</evidence>
<dbReference type="PROSITE" id="PS50994">
    <property type="entry name" value="INTEGRASE"/>
    <property type="match status" value="1"/>
</dbReference>
<dbReference type="PANTHER" id="PTHR37984:SF5">
    <property type="entry name" value="PROTEIN NYNRIN-LIKE"/>
    <property type="match status" value="1"/>
</dbReference>
<evidence type="ECO:0000313" key="4">
    <source>
        <dbReference type="Proteomes" id="UP000765509"/>
    </source>
</evidence>